<dbReference type="CDD" id="cd00449">
    <property type="entry name" value="PLPDE_IV"/>
    <property type="match status" value="1"/>
</dbReference>
<dbReference type="GO" id="GO:0052655">
    <property type="term" value="F:L-valine-2-oxoglutarate transaminase activity"/>
    <property type="evidence" value="ECO:0007669"/>
    <property type="project" value="RHEA"/>
</dbReference>
<dbReference type="EMBL" id="CZRL01000098">
    <property type="protein sequence ID" value="CUS53872.1"/>
    <property type="molecule type" value="Genomic_DNA"/>
</dbReference>
<dbReference type="GO" id="GO:0052656">
    <property type="term" value="F:L-isoleucine-2-oxoglutarate transaminase activity"/>
    <property type="evidence" value="ECO:0007669"/>
    <property type="project" value="RHEA"/>
</dbReference>
<comment type="cofactor">
    <cofactor evidence="1">
        <name>pyridoxal 5'-phosphate</name>
        <dbReference type="ChEBI" id="CHEBI:597326"/>
    </cofactor>
</comment>
<comment type="pathway">
    <text evidence="4">Amino-acid biosynthesis; L-leucine biosynthesis; L-leucine from 3-methyl-2-oxobutanoate: step 4/4.</text>
</comment>
<dbReference type="AlphaFoldDB" id="A0A170PRV5"/>
<comment type="pathway">
    <text evidence="3">Amino-acid biosynthesis; L-valine biosynthesis; L-valine from pyruvate: step 4/4.</text>
</comment>
<dbReference type="PANTHER" id="PTHR42743:SF4">
    <property type="entry name" value="BRANCHED-CHAIN-AMINO-ACID AMINOTRANSFERASE-RELATED"/>
    <property type="match status" value="1"/>
</dbReference>
<evidence type="ECO:0000256" key="2">
    <source>
        <dbReference type="ARBA" id="ARBA00004824"/>
    </source>
</evidence>
<dbReference type="Gene3D" id="3.30.470.10">
    <property type="match status" value="1"/>
</dbReference>
<name>A0A170PRV5_9ZZZZ</name>
<keyword evidence="9" id="KW-0663">Pyridoxal phosphate</keyword>
<dbReference type="InterPro" id="IPR043132">
    <property type="entry name" value="BCAT-like_C"/>
</dbReference>
<proteinExistence type="inferred from homology"/>
<protein>
    <recommendedName>
        <fullName evidence="6">branched-chain-amino-acid transaminase</fullName>
        <ecNumber evidence="6">2.6.1.42</ecNumber>
    </recommendedName>
</protein>
<dbReference type="PANTHER" id="PTHR42743">
    <property type="entry name" value="AMINO-ACID AMINOTRANSFERASE"/>
    <property type="match status" value="1"/>
</dbReference>
<dbReference type="InterPro" id="IPR043131">
    <property type="entry name" value="BCAT-like_N"/>
</dbReference>
<dbReference type="NCBIfam" id="TIGR01122">
    <property type="entry name" value="ilvE_I"/>
    <property type="match status" value="1"/>
</dbReference>
<evidence type="ECO:0000256" key="11">
    <source>
        <dbReference type="ARBA" id="ARBA00048798"/>
    </source>
</evidence>
<accession>A0A170PRV5</accession>
<evidence type="ECO:0000313" key="13">
    <source>
        <dbReference type="EMBL" id="CUS53872.1"/>
    </source>
</evidence>
<dbReference type="SUPFAM" id="SSF56752">
    <property type="entry name" value="D-aminoacid aminotransferase-like PLP-dependent enzymes"/>
    <property type="match status" value="1"/>
</dbReference>
<evidence type="ECO:0000256" key="5">
    <source>
        <dbReference type="ARBA" id="ARBA00009320"/>
    </source>
</evidence>
<keyword evidence="7 13" id="KW-0032">Aminotransferase</keyword>
<dbReference type="InterPro" id="IPR001544">
    <property type="entry name" value="Aminotrans_IV"/>
</dbReference>
<reference evidence="13" key="1">
    <citation type="submission" date="2015-10" db="EMBL/GenBank/DDBJ databases">
        <authorList>
            <person name="Gilbert D.G."/>
        </authorList>
    </citation>
    <scope>NUCLEOTIDE SEQUENCE</scope>
</reference>
<gene>
    <name evidence="13" type="ORF">MGWOODY_XGa2928</name>
</gene>
<comment type="catalytic activity">
    <reaction evidence="11">
        <text>L-isoleucine + 2-oxoglutarate = (S)-3-methyl-2-oxopentanoate + L-glutamate</text>
        <dbReference type="Rhea" id="RHEA:24801"/>
        <dbReference type="ChEBI" id="CHEBI:16810"/>
        <dbReference type="ChEBI" id="CHEBI:29985"/>
        <dbReference type="ChEBI" id="CHEBI:35146"/>
        <dbReference type="ChEBI" id="CHEBI:58045"/>
        <dbReference type="EC" id="2.6.1.42"/>
    </reaction>
</comment>
<keyword evidence="8 13" id="KW-0808">Transferase</keyword>
<organism evidence="13">
    <name type="scientific">hydrothermal vent metagenome</name>
    <dbReference type="NCBI Taxonomy" id="652676"/>
    <lineage>
        <taxon>unclassified sequences</taxon>
        <taxon>metagenomes</taxon>
        <taxon>ecological metagenomes</taxon>
    </lineage>
</organism>
<dbReference type="Gene3D" id="3.20.10.10">
    <property type="entry name" value="D-amino Acid Aminotransferase, subunit A, domain 2"/>
    <property type="match status" value="1"/>
</dbReference>
<evidence type="ECO:0000256" key="7">
    <source>
        <dbReference type="ARBA" id="ARBA00022576"/>
    </source>
</evidence>
<dbReference type="GO" id="GO:0046394">
    <property type="term" value="P:carboxylic acid biosynthetic process"/>
    <property type="evidence" value="ECO:0007669"/>
    <property type="project" value="UniProtKB-ARBA"/>
</dbReference>
<evidence type="ECO:0000256" key="3">
    <source>
        <dbReference type="ARBA" id="ARBA00004931"/>
    </source>
</evidence>
<dbReference type="EC" id="2.6.1.42" evidence="6"/>
<dbReference type="Pfam" id="PF01063">
    <property type="entry name" value="Aminotran_4"/>
    <property type="match status" value="1"/>
</dbReference>
<evidence type="ECO:0000256" key="1">
    <source>
        <dbReference type="ARBA" id="ARBA00001933"/>
    </source>
</evidence>
<dbReference type="InterPro" id="IPR036038">
    <property type="entry name" value="Aminotransferase-like"/>
</dbReference>
<dbReference type="GO" id="GO:0008652">
    <property type="term" value="P:amino acid biosynthetic process"/>
    <property type="evidence" value="ECO:0007669"/>
    <property type="project" value="UniProtKB-ARBA"/>
</dbReference>
<evidence type="ECO:0000256" key="9">
    <source>
        <dbReference type="ARBA" id="ARBA00022898"/>
    </source>
</evidence>
<dbReference type="FunFam" id="3.20.10.10:FF:000002">
    <property type="entry name" value="D-alanine aminotransferase"/>
    <property type="match status" value="1"/>
</dbReference>
<evidence type="ECO:0000256" key="12">
    <source>
        <dbReference type="ARBA" id="ARBA00049229"/>
    </source>
</evidence>
<dbReference type="InterPro" id="IPR005785">
    <property type="entry name" value="B_amino_transI"/>
</dbReference>
<comment type="catalytic activity">
    <reaction evidence="10">
        <text>L-valine + 2-oxoglutarate = 3-methyl-2-oxobutanoate + L-glutamate</text>
        <dbReference type="Rhea" id="RHEA:24813"/>
        <dbReference type="ChEBI" id="CHEBI:11851"/>
        <dbReference type="ChEBI" id="CHEBI:16810"/>
        <dbReference type="ChEBI" id="CHEBI:29985"/>
        <dbReference type="ChEBI" id="CHEBI:57762"/>
        <dbReference type="EC" id="2.6.1.42"/>
    </reaction>
</comment>
<comment type="similarity">
    <text evidence="5">Belongs to the class-IV pyridoxal-phosphate-dependent aminotransferase family.</text>
</comment>
<comment type="catalytic activity">
    <reaction evidence="12">
        <text>L-leucine + 2-oxoglutarate = 4-methyl-2-oxopentanoate + L-glutamate</text>
        <dbReference type="Rhea" id="RHEA:18321"/>
        <dbReference type="ChEBI" id="CHEBI:16810"/>
        <dbReference type="ChEBI" id="CHEBI:17865"/>
        <dbReference type="ChEBI" id="CHEBI:29985"/>
        <dbReference type="ChEBI" id="CHEBI:57427"/>
        <dbReference type="EC" id="2.6.1.42"/>
    </reaction>
</comment>
<dbReference type="InterPro" id="IPR050571">
    <property type="entry name" value="Class-IV_PLP-Dep_Aminotrnsfr"/>
</dbReference>
<evidence type="ECO:0000256" key="10">
    <source>
        <dbReference type="ARBA" id="ARBA00048212"/>
    </source>
</evidence>
<evidence type="ECO:0000256" key="4">
    <source>
        <dbReference type="ARBA" id="ARBA00005072"/>
    </source>
</evidence>
<evidence type="ECO:0000256" key="6">
    <source>
        <dbReference type="ARBA" id="ARBA00013053"/>
    </source>
</evidence>
<comment type="pathway">
    <text evidence="2">Amino-acid biosynthesis; L-isoleucine biosynthesis; L-isoleucine from 2-oxobutanoate: step 4/4.</text>
</comment>
<evidence type="ECO:0000256" key="8">
    <source>
        <dbReference type="ARBA" id="ARBA00022679"/>
    </source>
</evidence>
<sequence length="306" mass="33675">MVEFAATGSKIYFNGRIVPEREATVHVLSGAVKYGATVFEGICAYLGDEGRLTVFRLPEHLLRLQDSMRIMRFEQDWSVSHLTEVVTDVIKANELHEDTHIRLSAYVLSEGFLDATAPVALGCLAVGRHDKSLSDKVARAQVSSWHRIEDSSMPPRVKCSANYQNGRLATIQARTDGYDEAILLTGSGKVAESAGACLMAVRDGVVITPTITGSILESVTRATLIELCESELGVEVQQREIDRTELYLCEEVFLCGSGYEVMPIVNIDGYPIGDGEVGSKTRAIFEIYDAATRGRLPQYEHWLTVV</sequence>
<dbReference type="GO" id="GO:0009081">
    <property type="term" value="P:branched-chain amino acid metabolic process"/>
    <property type="evidence" value="ECO:0007669"/>
    <property type="project" value="InterPro"/>
</dbReference>
<dbReference type="GO" id="GO:0052654">
    <property type="term" value="F:L-leucine-2-oxoglutarate transaminase activity"/>
    <property type="evidence" value="ECO:0007669"/>
    <property type="project" value="RHEA"/>
</dbReference>